<dbReference type="Gene3D" id="1.10.443.10">
    <property type="entry name" value="Intergrase catalytic core"/>
    <property type="match status" value="1"/>
</dbReference>
<accession>A0A831LA40</accession>
<feature type="domain" description="Tyr recombinase" evidence="2">
    <location>
        <begin position="1"/>
        <end position="177"/>
    </location>
</feature>
<dbReference type="InterPro" id="IPR013762">
    <property type="entry name" value="Integrase-like_cat_sf"/>
</dbReference>
<comment type="caution">
    <text evidence="3">The sequence shown here is derived from an EMBL/GenBank/DDBJ whole genome shotgun (WGS) entry which is preliminary data.</text>
</comment>
<dbReference type="GO" id="GO:0006310">
    <property type="term" value="P:DNA recombination"/>
    <property type="evidence" value="ECO:0007669"/>
    <property type="project" value="UniProtKB-KW"/>
</dbReference>
<organism evidence="3">
    <name type="scientific">Mariniphaga anaerophila</name>
    <dbReference type="NCBI Taxonomy" id="1484053"/>
    <lineage>
        <taxon>Bacteria</taxon>
        <taxon>Pseudomonadati</taxon>
        <taxon>Bacteroidota</taxon>
        <taxon>Bacteroidia</taxon>
        <taxon>Marinilabiliales</taxon>
        <taxon>Prolixibacteraceae</taxon>
        <taxon>Mariniphaga</taxon>
    </lineage>
</organism>
<dbReference type="SUPFAM" id="SSF56349">
    <property type="entry name" value="DNA breaking-rejoining enzymes"/>
    <property type="match status" value="1"/>
</dbReference>
<dbReference type="PROSITE" id="PS51898">
    <property type="entry name" value="TYR_RECOMBINASE"/>
    <property type="match status" value="1"/>
</dbReference>
<dbReference type="GO" id="GO:0003677">
    <property type="term" value="F:DNA binding"/>
    <property type="evidence" value="ECO:0007669"/>
    <property type="project" value="InterPro"/>
</dbReference>
<dbReference type="CDD" id="cd01185">
    <property type="entry name" value="INTN1_C_like"/>
    <property type="match status" value="1"/>
</dbReference>
<evidence type="ECO:0000313" key="3">
    <source>
        <dbReference type="EMBL" id="HDR50859.1"/>
    </source>
</evidence>
<dbReference type="InterPro" id="IPR002104">
    <property type="entry name" value="Integrase_catalytic"/>
</dbReference>
<dbReference type="Proteomes" id="UP000886047">
    <property type="component" value="Unassembled WGS sequence"/>
</dbReference>
<name>A0A831LA40_9BACT</name>
<dbReference type="GO" id="GO:0015074">
    <property type="term" value="P:DNA integration"/>
    <property type="evidence" value="ECO:0007669"/>
    <property type="project" value="InterPro"/>
</dbReference>
<protein>
    <recommendedName>
        <fullName evidence="2">Tyr recombinase domain-containing protein</fullName>
    </recommendedName>
</protein>
<dbReference type="EMBL" id="DSDK01000247">
    <property type="protein sequence ID" value="HDR50859.1"/>
    <property type="molecule type" value="Genomic_DNA"/>
</dbReference>
<gene>
    <name evidence="3" type="ORF">ENN90_04455</name>
</gene>
<evidence type="ECO:0000259" key="2">
    <source>
        <dbReference type="PROSITE" id="PS51898"/>
    </source>
</evidence>
<evidence type="ECO:0000256" key="1">
    <source>
        <dbReference type="ARBA" id="ARBA00023172"/>
    </source>
</evidence>
<proteinExistence type="predicted"/>
<dbReference type="AlphaFoldDB" id="A0A831LA40"/>
<dbReference type="InterPro" id="IPR011010">
    <property type="entry name" value="DNA_brk_join_enz"/>
</dbReference>
<reference evidence="3" key="1">
    <citation type="journal article" date="2020" name="mSystems">
        <title>Genome- and Community-Level Interaction Insights into Carbon Utilization and Element Cycling Functions of Hydrothermarchaeota in Hydrothermal Sediment.</title>
        <authorList>
            <person name="Zhou Z."/>
            <person name="Liu Y."/>
            <person name="Xu W."/>
            <person name="Pan J."/>
            <person name="Luo Z.H."/>
            <person name="Li M."/>
        </authorList>
    </citation>
    <scope>NUCLEOTIDE SEQUENCE [LARGE SCALE GENOMIC DNA]</scope>
    <source>
        <strain evidence="3">SpSt-1217</strain>
    </source>
</reference>
<sequence>MQHLLYFPFESKKYQKVRDFFCFGCLTGQRYIDLAHLTKENLVEDALKLTQQKTNKEVIIPMYKGVQTSVNRYPDLGRLLPKFSNQKLNDYIKEACEIAEINAITEFKSFKKNTTIKDYKPKHQLISSHTARKTFICLAYEKGMDIEMIKAITGITREKTLKRYLQISAEKKKEQLTAAFGKL</sequence>
<dbReference type="Pfam" id="PF00589">
    <property type="entry name" value="Phage_integrase"/>
    <property type="match status" value="1"/>
</dbReference>
<keyword evidence="1" id="KW-0233">DNA recombination</keyword>